<dbReference type="InterPro" id="IPR013320">
    <property type="entry name" value="ConA-like_dom_sf"/>
</dbReference>
<dbReference type="Gene3D" id="2.60.120.200">
    <property type="match status" value="1"/>
</dbReference>
<evidence type="ECO:0008006" key="6">
    <source>
        <dbReference type="Google" id="ProtNLM"/>
    </source>
</evidence>
<dbReference type="RefSeq" id="WP_097645808.1">
    <property type="nucleotide sequence ID" value="NZ_NQWI01000155.1"/>
</dbReference>
<dbReference type="CDD" id="cd00110">
    <property type="entry name" value="LamG"/>
    <property type="match status" value="1"/>
</dbReference>
<evidence type="ECO:0000256" key="1">
    <source>
        <dbReference type="SAM" id="MobiDB-lite"/>
    </source>
</evidence>
<evidence type="ECO:0000256" key="2">
    <source>
        <dbReference type="SAM" id="Phobius"/>
    </source>
</evidence>
<dbReference type="InterPro" id="IPR001791">
    <property type="entry name" value="Laminin_G"/>
</dbReference>
<protein>
    <recommendedName>
        <fullName evidence="6">LamG-like jellyroll fold domain-containing protein</fullName>
    </recommendedName>
</protein>
<dbReference type="SUPFAM" id="SSF49899">
    <property type="entry name" value="Concanavalin A-like lectins/glucanases"/>
    <property type="match status" value="1"/>
</dbReference>
<dbReference type="Pfam" id="PF13385">
    <property type="entry name" value="Laminin_G_3"/>
    <property type="match status" value="1"/>
</dbReference>
<feature type="compositionally biased region" description="Basic and acidic residues" evidence="1">
    <location>
        <begin position="277"/>
        <end position="296"/>
    </location>
</feature>
<comment type="caution">
    <text evidence="4">The sequence shown here is derived from an EMBL/GenBank/DDBJ whole genome shotgun (WGS) entry which is preliminary data.</text>
</comment>
<proteinExistence type="predicted"/>
<evidence type="ECO:0000256" key="3">
    <source>
        <dbReference type="SAM" id="SignalP"/>
    </source>
</evidence>
<keyword evidence="2" id="KW-1133">Transmembrane helix</keyword>
<sequence>MSMLRCIFSMLVTLLLLGTTFTPVAASEGSSLRFFGSGPNDIDRVKIPLGSISDGQIIDSLPVNVGGDFTIEFWIRATPGANNAPACEDRGWYYGNIIIDRDVDGPGDYGDYGVAICDGRLAFGVAVGDEERMIFGTTSVVTGQWHHVAVTRADGGAIAIFVDGRLDAQGPGPVGRIDYRTNRPSEQPNSDPYLVLGAEKHDYEGSAYYYGWLADLHISNQVRYMSDFVRPSGPHQPDGATVALYRFDEGSGTVINDSSGAPGGPSHGILMIGGDENGTRWSDDNPFRQVEEHEQEPPPLPEVDAELPSEPVDDEALDEPLTPIALAPTPLAPLQPVDPDLAPVDTEPTALNQTTVPDEVLLEAPAIITLPTVIPPNQIANTPPPSASGTTAVFLALGITVLLLGMAVFGVMFWRAKN</sequence>
<feature type="signal peptide" evidence="3">
    <location>
        <begin position="1"/>
        <end position="25"/>
    </location>
</feature>
<feature type="region of interest" description="Disordered" evidence="1">
    <location>
        <begin position="274"/>
        <end position="306"/>
    </location>
</feature>
<dbReference type="Proteomes" id="UP000220527">
    <property type="component" value="Unassembled WGS sequence"/>
</dbReference>
<keyword evidence="2" id="KW-0472">Membrane</keyword>
<feature type="transmembrane region" description="Helical" evidence="2">
    <location>
        <begin position="392"/>
        <end position="414"/>
    </location>
</feature>
<evidence type="ECO:0000313" key="4">
    <source>
        <dbReference type="EMBL" id="PDW01026.1"/>
    </source>
</evidence>
<feature type="chain" id="PRO_5012947264" description="LamG-like jellyroll fold domain-containing protein" evidence="3">
    <location>
        <begin position="26"/>
        <end position="418"/>
    </location>
</feature>
<gene>
    <name evidence="4" type="ORF">CJ255_19755</name>
</gene>
<keyword evidence="5" id="KW-1185">Reference proteome</keyword>
<name>A0A2A6REK3_9CHLR</name>
<keyword evidence="3" id="KW-0732">Signal</keyword>
<dbReference type="AlphaFoldDB" id="A0A2A6REK3"/>
<keyword evidence="2" id="KW-0812">Transmembrane</keyword>
<dbReference type="OrthoDB" id="9790247at2"/>
<evidence type="ECO:0000313" key="5">
    <source>
        <dbReference type="Proteomes" id="UP000220527"/>
    </source>
</evidence>
<reference evidence="5" key="1">
    <citation type="submission" date="2017-08" db="EMBL/GenBank/DDBJ databases">
        <authorList>
            <person name="Grouzdev D.S."/>
            <person name="Gaisin V.A."/>
            <person name="Rysina M.S."/>
            <person name="Gorlenko V.M."/>
        </authorList>
    </citation>
    <scope>NUCLEOTIDE SEQUENCE [LARGE SCALE GENOMIC DNA]</scope>
    <source>
        <strain evidence="5">Kir15-3F</strain>
    </source>
</reference>
<accession>A0A2A6REK3</accession>
<organism evidence="4 5">
    <name type="scientific">Candidatus Viridilinea mediisalina</name>
    <dbReference type="NCBI Taxonomy" id="2024553"/>
    <lineage>
        <taxon>Bacteria</taxon>
        <taxon>Bacillati</taxon>
        <taxon>Chloroflexota</taxon>
        <taxon>Chloroflexia</taxon>
        <taxon>Chloroflexales</taxon>
        <taxon>Chloroflexineae</taxon>
        <taxon>Oscillochloridaceae</taxon>
        <taxon>Candidatus Viridilinea</taxon>
    </lineage>
</organism>
<dbReference type="EMBL" id="NQWI01000155">
    <property type="protein sequence ID" value="PDW01026.1"/>
    <property type="molecule type" value="Genomic_DNA"/>
</dbReference>